<feature type="domain" description="ABC transmembrane type-1" evidence="8">
    <location>
        <begin position="98"/>
        <end position="317"/>
    </location>
</feature>
<dbReference type="PANTHER" id="PTHR30465">
    <property type="entry name" value="INNER MEMBRANE ABC TRANSPORTER"/>
    <property type="match status" value="1"/>
</dbReference>
<evidence type="ECO:0000313" key="10">
    <source>
        <dbReference type="Proteomes" id="UP001500051"/>
    </source>
</evidence>
<dbReference type="Proteomes" id="UP001500051">
    <property type="component" value="Unassembled WGS sequence"/>
</dbReference>
<keyword evidence="3" id="KW-1003">Cell membrane</keyword>
<feature type="transmembrane region" description="Helical" evidence="7">
    <location>
        <begin position="100"/>
        <end position="122"/>
    </location>
</feature>
<comment type="caution">
    <text evidence="9">The sequence shown here is derived from an EMBL/GenBank/DDBJ whole genome shotgun (WGS) entry which is preliminary data.</text>
</comment>
<dbReference type="EMBL" id="BAAAYX010000013">
    <property type="protein sequence ID" value="GAA3710865.1"/>
    <property type="molecule type" value="Genomic_DNA"/>
</dbReference>
<comment type="subcellular location">
    <subcellularLocation>
        <location evidence="1 7">Cell membrane</location>
        <topology evidence="1 7">Multi-pass membrane protein</topology>
    </subcellularLocation>
</comment>
<evidence type="ECO:0000256" key="1">
    <source>
        <dbReference type="ARBA" id="ARBA00004651"/>
    </source>
</evidence>
<dbReference type="Gene3D" id="1.10.3720.10">
    <property type="entry name" value="MetI-like"/>
    <property type="match status" value="1"/>
</dbReference>
<feature type="transmembrane region" description="Helical" evidence="7">
    <location>
        <begin position="255"/>
        <end position="276"/>
    </location>
</feature>
<protein>
    <submittedName>
        <fullName evidence="9">ABC transporter permease</fullName>
    </submittedName>
</protein>
<evidence type="ECO:0000256" key="6">
    <source>
        <dbReference type="ARBA" id="ARBA00023136"/>
    </source>
</evidence>
<dbReference type="SUPFAM" id="SSF161098">
    <property type="entry name" value="MetI-like"/>
    <property type="match status" value="1"/>
</dbReference>
<keyword evidence="5 7" id="KW-1133">Transmembrane helix</keyword>
<comment type="similarity">
    <text evidence="7">Belongs to the binding-protein-dependent transport system permease family.</text>
</comment>
<sequence>MGAYVARRLLNYAILLFVAISLTYFLSASQLDPRSLFLLRNPPLDPGAVEATLRAKNLSDQVPLLQRYWTWLTDIVLHWNWGESPVGASVNDEVSRRVWVSLRLITLGSLIGIVTGVFIGAWTATRQYRVSDRFFTLSSLFFLSIPSFVLASVLQVWATDVNNATGLRIFEFVGETGESGSYPGAWLFDRLQHLLLPTIVLILLNAAFFSRIQRNLMLDSLGSDFVRTARAKGLRRSRAVMKHALRTALIPTGTYFAFSVATLFTGATFMEIIFSFHGMGEYAVTTIQRQDVNGAVAVAAFSGVCVLFGAILADIMVAVLDPRVRLS</sequence>
<keyword evidence="6 7" id="KW-0472">Membrane</keyword>
<dbReference type="InterPro" id="IPR000515">
    <property type="entry name" value="MetI-like"/>
</dbReference>
<evidence type="ECO:0000256" key="2">
    <source>
        <dbReference type="ARBA" id="ARBA00022448"/>
    </source>
</evidence>
<dbReference type="PANTHER" id="PTHR30465:SF0">
    <property type="entry name" value="OLIGOPEPTIDE TRANSPORT SYSTEM PERMEASE PROTEIN APPB"/>
    <property type="match status" value="1"/>
</dbReference>
<gene>
    <name evidence="9" type="ORF">GCM10022204_31820</name>
</gene>
<reference evidence="10" key="1">
    <citation type="journal article" date="2019" name="Int. J. Syst. Evol. Microbiol.">
        <title>The Global Catalogue of Microorganisms (GCM) 10K type strain sequencing project: providing services to taxonomists for standard genome sequencing and annotation.</title>
        <authorList>
            <consortium name="The Broad Institute Genomics Platform"/>
            <consortium name="The Broad Institute Genome Sequencing Center for Infectious Disease"/>
            <person name="Wu L."/>
            <person name="Ma J."/>
        </authorList>
    </citation>
    <scope>NUCLEOTIDE SEQUENCE [LARGE SCALE GENOMIC DNA]</scope>
    <source>
        <strain evidence="10">JCM 16548</strain>
    </source>
</reference>
<keyword evidence="2 7" id="KW-0813">Transport</keyword>
<evidence type="ECO:0000259" key="8">
    <source>
        <dbReference type="PROSITE" id="PS50928"/>
    </source>
</evidence>
<feature type="transmembrane region" description="Helical" evidence="7">
    <location>
        <begin position="296"/>
        <end position="320"/>
    </location>
</feature>
<evidence type="ECO:0000256" key="3">
    <source>
        <dbReference type="ARBA" id="ARBA00022475"/>
    </source>
</evidence>
<dbReference type="PROSITE" id="PS50928">
    <property type="entry name" value="ABC_TM1"/>
    <property type="match status" value="1"/>
</dbReference>
<organism evidence="9 10">
    <name type="scientific">Microlunatus aurantiacus</name>
    <dbReference type="NCBI Taxonomy" id="446786"/>
    <lineage>
        <taxon>Bacteria</taxon>
        <taxon>Bacillati</taxon>
        <taxon>Actinomycetota</taxon>
        <taxon>Actinomycetes</taxon>
        <taxon>Propionibacteriales</taxon>
        <taxon>Propionibacteriaceae</taxon>
        <taxon>Microlunatus</taxon>
    </lineage>
</organism>
<evidence type="ECO:0000256" key="5">
    <source>
        <dbReference type="ARBA" id="ARBA00022989"/>
    </source>
</evidence>
<feature type="transmembrane region" description="Helical" evidence="7">
    <location>
        <begin position="191"/>
        <end position="209"/>
    </location>
</feature>
<dbReference type="InterPro" id="IPR035906">
    <property type="entry name" value="MetI-like_sf"/>
</dbReference>
<evidence type="ECO:0000313" key="9">
    <source>
        <dbReference type="EMBL" id="GAA3710865.1"/>
    </source>
</evidence>
<accession>A0ABP7DX65</accession>
<feature type="transmembrane region" description="Helical" evidence="7">
    <location>
        <begin position="134"/>
        <end position="158"/>
    </location>
</feature>
<dbReference type="Pfam" id="PF00528">
    <property type="entry name" value="BPD_transp_1"/>
    <property type="match status" value="1"/>
</dbReference>
<dbReference type="RefSeq" id="WP_344813381.1">
    <property type="nucleotide sequence ID" value="NZ_BAAAYX010000013.1"/>
</dbReference>
<keyword evidence="4 7" id="KW-0812">Transmembrane</keyword>
<name>A0ABP7DX65_9ACTN</name>
<proteinExistence type="inferred from homology"/>
<dbReference type="CDD" id="cd06261">
    <property type="entry name" value="TM_PBP2"/>
    <property type="match status" value="1"/>
</dbReference>
<feature type="transmembrane region" description="Helical" evidence="7">
    <location>
        <begin position="12"/>
        <end position="31"/>
    </location>
</feature>
<evidence type="ECO:0000256" key="7">
    <source>
        <dbReference type="RuleBase" id="RU363032"/>
    </source>
</evidence>
<keyword evidence="10" id="KW-1185">Reference proteome</keyword>
<evidence type="ECO:0000256" key="4">
    <source>
        <dbReference type="ARBA" id="ARBA00022692"/>
    </source>
</evidence>